<organism evidence="1 2">
    <name type="scientific">Tritonibacter litoralis</name>
    <dbReference type="NCBI Taxonomy" id="2662264"/>
    <lineage>
        <taxon>Bacteria</taxon>
        <taxon>Pseudomonadati</taxon>
        <taxon>Pseudomonadota</taxon>
        <taxon>Alphaproteobacteria</taxon>
        <taxon>Rhodobacterales</taxon>
        <taxon>Paracoccaceae</taxon>
        <taxon>Tritonibacter</taxon>
    </lineage>
</organism>
<accession>A0A843Y800</accession>
<dbReference type="PROSITE" id="PS51257">
    <property type="entry name" value="PROKAR_LIPOPROTEIN"/>
    <property type="match status" value="1"/>
</dbReference>
<evidence type="ECO:0000313" key="2">
    <source>
        <dbReference type="Proteomes" id="UP000444174"/>
    </source>
</evidence>
<reference evidence="1 2" key="1">
    <citation type="submission" date="2019-10" db="EMBL/GenBank/DDBJ databases">
        <title>Epibacterium sp. nov., isolated from seawater.</title>
        <authorList>
            <person name="Zhang X."/>
            <person name="Li N."/>
        </authorList>
    </citation>
    <scope>NUCLEOTIDE SEQUENCE [LARGE SCALE GENOMIC DNA]</scope>
    <source>
        <strain evidence="1 2">SM1979</strain>
    </source>
</reference>
<dbReference type="EMBL" id="WIBF01000001">
    <property type="protein sequence ID" value="MQQ07320.1"/>
    <property type="molecule type" value="Genomic_DNA"/>
</dbReference>
<dbReference type="AlphaFoldDB" id="A0A843Y800"/>
<dbReference type="RefSeq" id="WP_153214213.1">
    <property type="nucleotide sequence ID" value="NZ_WIBF01000001.1"/>
</dbReference>
<protein>
    <recommendedName>
        <fullName evidence="3">Lipoprotein</fullName>
    </recommendedName>
</protein>
<name>A0A843Y800_9RHOB</name>
<comment type="caution">
    <text evidence="1">The sequence shown here is derived from an EMBL/GenBank/DDBJ whole genome shotgun (WGS) entry which is preliminary data.</text>
</comment>
<dbReference type="Proteomes" id="UP000444174">
    <property type="component" value="Unassembled WGS sequence"/>
</dbReference>
<keyword evidence="2" id="KW-1185">Reference proteome</keyword>
<evidence type="ECO:0008006" key="3">
    <source>
        <dbReference type="Google" id="ProtNLM"/>
    </source>
</evidence>
<sequence length="170" mass="19134">MQKSIAVLLTGALILSSCGSFRDSRVNPRNWFGRSDEVRREVEAETTNPLIPIDDKVSLTRKEKEDDTRVLLDSVTELRVDPTPTGAIIHATGLPTRQGAFDVILRPNEDADEGVLELEFLVNYPEFATVQGSEFSRSVRAAYSVSNFDLRDIRLIRVVSTNNARETRRR</sequence>
<evidence type="ECO:0000313" key="1">
    <source>
        <dbReference type="EMBL" id="MQQ07320.1"/>
    </source>
</evidence>
<gene>
    <name evidence="1" type="ORF">GFB49_02520</name>
</gene>
<proteinExistence type="predicted"/>